<keyword evidence="2" id="KW-1185">Reference proteome</keyword>
<dbReference type="Proteomes" id="UP000677537">
    <property type="component" value="Unassembled WGS sequence"/>
</dbReference>
<protein>
    <submittedName>
        <fullName evidence="1">Uncharacterized protein</fullName>
    </submittedName>
</protein>
<dbReference type="RefSeq" id="WP_209373060.1">
    <property type="nucleotide sequence ID" value="NZ_JAGIZA010000005.1"/>
</dbReference>
<comment type="caution">
    <text evidence="1">The sequence shown here is derived from an EMBL/GenBank/DDBJ whole genome shotgun (WGS) entry which is preliminary data.</text>
</comment>
<reference evidence="1" key="1">
    <citation type="submission" date="2021-03" db="EMBL/GenBank/DDBJ databases">
        <authorList>
            <person name="So Y."/>
        </authorList>
    </citation>
    <scope>NUCLEOTIDE SEQUENCE</scope>
    <source>
        <strain evidence="1">SG15</strain>
    </source>
</reference>
<gene>
    <name evidence="1" type="ORF">J5Y10_09645</name>
</gene>
<organism evidence="1 2">
    <name type="scientific">Roseomonas indoligenes</name>
    <dbReference type="NCBI Taxonomy" id="2820811"/>
    <lineage>
        <taxon>Bacteria</taxon>
        <taxon>Pseudomonadati</taxon>
        <taxon>Pseudomonadota</taxon>
        <taxon>Alphaproteobacteria</taxon>
        <taxon>Acetobacterales</taxon>
        <taxon>Roseomonadaceae</taxon>
        <taxon>Roseomonas</taxon>
    </lineage>
</organism>
<accession>A0A940MTB5</accession>
<evidence type="ECO:0000313" key="2">
    <source>
        <dbReference type="Proteomes" id="UP000677537"/>
    </source>
</evidence>
<evidence type="ECO:0000313" key="1">
    <source>
        <dbReference type="EMBL" id="MBP0493039.1"/>
    </source>
</evidence>
<sequence length="174" mass="19373">MPALDAVILTPPPAVTRFEASRAGNSRMQVDVLGALENLDRIRKYVQGQRLALKPFVETPRDYILDGQNDGIENSAEDLILLDQTISAMLEAEEKVARELKYLRFHLPRWPKGTNPAFLGAGREAHNLLVGWAEDLRDARWNVMALRAELRPGTDVSGEGSVSDLRRAVNAMRA</sequence>
<dbReference type="EMBL" id="JAGIZA010000005">
    <property type="protein sequence ID" value="MBP0493039.1"/>
    <property type="molecule type" value="Genomic_DNA"/>
</dbReference>
<proteinExistence type="predicted"/>
<name>A0A940MTB5_9PROT</name>
<dbReference type="AlphaFoldDB" id="A0A940MTB5"/>